<accession>A0AAU9IXC9</accession>
<dbReference type="EMBL" id="CAJZBQ010000020">
    <property type="protein sequence ID" value="CAG9318353.1"/>
    <property type="molecule type" value="Genomic_DNA"/>
</dbReference>
<keyword evidence="3" id="KW-1185">Reference proteome</keyword>
<sequence length="1324" mass="150076">MSLVQEIKIGDNRLTTHISDQEQDTLLEVTFPTVPCLITHFSFLVRDSEQANKIFKLSSIEAKRNEEDDYTSLHDCEIPNLDPNVEFQQKGTVVMVPALGVSHSIRIIFTCHNDPEDCDAEVAAISKRSHWAVQAFQDCYSAVAIVGFSLNVSPTASHVVTLLNIASILRKEPEGSDADYLAGLALMNARRFVQASELIRRAESRFVGPLDMPTKTPRNFGTPHTRSPSATNNKKLLRAAKLELLVAEGFNQHGQILDKLIAYEHATELYLGGTELDAVSLDSDIYSSLQRLQPHLGRLLLKNLHDKLEPLRMACVRGLEFLMENLGCSLGTQLIQTLKITIKSYPLAAQAFSSDSFNNSLMSAISISDIIHKEEPPSAGLIDSYNRLLETCLSTLSSASPQLLHLIFNEVLSHYLLISELPKDLKIYLLKFTEKVTTICEADLDYSNSLLTGILSMRSCEEISEHATRVWELVKTKVLPHYTASRLESLVNWIVDVLKGDSCEEHISSVLELVILLGKREENQNSLIKPRQRPQLNQLMNPLLQWLDYSASNQERLGLFQQVWGCIAGISMSMPEINLVKIMMPLLQKVNEYCKMATLPLPMLKFLNVVLSDLKPDSAFYEFLLDFLPNFCQSIPSNVHDEVFQVLNQILSFIGGCLSEHHLEALIEGVLDQYTVKSQSQKQTRTYLTNLIVSQQMYLEFVLDYCFLLNQDNNLDHFKFDRQKIILEHDHFLEKLSFAIEVLSLLESPHSEIVIGHMEQIGNVCQKLLTSKDSHVRIRSLEVLRLLGEITLISEEDDTLCVSKLIAATVKPYLETGEDAKVVFYSLQLVDMIFKNLLPPTIDEERYQEARMLEALKLWNGVQNQIYSPWSNNRAISFSILCSWVQIDINQLRAPLQSKLKLSLLPLLLSLLSSKESESRAGALNIMGSFCGLSLPDTATDVNTSVFKKHSEQIPVAIWEQVFHLQDDWDPMIRDAACVLIQLSAPKEEVRRCYQVQKEELSLRTLNIANLEIEEGSESPADENIFWAENYSSQELVQLVSLFKTDTKNPSQLWNEPRENREGGLEFGKTEESKPEDEEETLEALGVIDIEDELLEGCDDEANNFPVIKNNYAKRKPQQKQVNQTTEDQTWSRPLRPHNSSLRPCTPPAKTQHDLPRAIRPQSRHAMRDPIIIEDSSSKPQEPIAKQMPQPPPDSKDQKKEIPEFDIEEDIDIADLEEEKEEGHFRRNSLEDLEDLLNPEPELKLTPDFDIRNGNKSPQSSRKKIEEELANRLKNSVSQPTTLSKIYLQKPDLTIFKKKSRSLNNSLVKGRRGSSGKSNKKLKP</sequence>
<feature type="compositionally biased region" description="Acidic residues" evidence="1">
    <location>
        <begin position="1204"/>
        <end position="1220"/>
    </location>
</feature>
<feature type="compositionally biased region" description="Polar residues" evidence="1">
    <location>
        <begin position="1119"/>
        <end position="1143"/>
    </location>
</feature>
<feature type="compositionally biased region" description="Basic and acidic residues" evidence="1">
    <location>
        <begin position="1221"/>
        <end position="1230"/>
    </location>
</feature>
<organism evidence="2 3">
    <name type="scientific">Blepharisma stoltei</name>
    <dbReference type="NCBI Taxonomy" id="1481888"/>
    <lineage>
        <taxon>Eukaryota</taxon>
        <taxon>Sar</taxon>
        <taxon>Alveolata</taxon>
        <taxon>Ciliophora</taxon>
        <taxon>Postciliodesmatophora</taxon>
        <taxon>Heterotrichea</taxon>
        <taxon>Heterotrichida</taxon>
        <taxon>Blepharismidae</taxon>
        <taxon>Blepharisma</taxon>
    </lineage>
</organism>
<proteinExistence type="predicted"/>
<dbReference type="SUPFAM" id="SSF48371">
    <property type="entry name" value="ARM repeat"/>
    <property type="match status" value="2"/>
</dbReference>
<feature type="region of interest" description="Disordered" evidence="1">
    <location>
        <begin position="1048"/>
        <end position="1079"/>
    </location>
</feature>
<feature type="region of interest" description="Disordered" evidence="1">
    <location>
        <begin position="211"/>
        <end position="232"/>
    </location>
</feature>
<evidence type="ECO:0000313" key="2">
    <source>
        <dbReference type="EMBL" id="CAG9318353.1"/>
    </source>
</evidence>
<protein>
    <submittedName>
        <fullName evidence="2">Uncharacterized protein</fullName>
    </submittedName>
</protein>
<feature type="region of interest" description="Disordered" evidence="1">
    <location>
        <begin position="1111"/>
        <end position="1263"/>
    </location>
</feature>
<comment type="caution">
    <text evidence="2">The sequence shown here is derived from an EMBL/GenBank/DDBJ whole genome shotgun (WGS) entry which is preliminary data.</text>
</comment>
<evidence type="ECO:0000256" key="1">
    <source>
        <dbReference type="SAM" id="MobiDB-lite"/>
    </source>
</evidence>
<dbReference type="InterPro" id="IPR016024">
    <property type="entry name" value="ARM-type_fold"/>
</dbReference>
<dbReference type="Gene3D" id="1.25.10.10">
    <property type="entry name" value="Leucine-rich Repeat Variant"/>
    <property type="match status" value="2"/>
</dbReference>
<gene>
    <name evidence="2" type="ORF">BSTOLATCC_MIC20827</name>
</gene>
<feature type="compositionally biased region" description="Basic and acidic residues" evidence="1">
    <location>
        <begin position="1194"/>
        <end position="1203"/>
    </location>
</feature>
<feature type="compositionally biased region" description="Basic and acidic residues" evidence="1">
    <location>
        <begin position="1056"/>
        <end position="1073"/>
    </location>
</feature>
<dbReference type="Proteomes" id="UP001162131">
    <property type="component" value="Unassembled WGS sequence"/>
</dbReference>
<name>A0AAU9IXC9_9CILI</name>
<feature type="compositionally biased region" description="Polar residues" evidence="1">
    <location>
        <begin position="216"/>
        <end position="232"/>
    </location>
</feature>
<evidence type="ECO:0000313" key="3">
    <source>
        <dbReference type="Proteomes" id="UP001162131"/>
    </source>
</evidence>
<feature type="compositionally biased region" description="Basic residues" evidence="1">
    <location>
        <begin position="1309"/>
        <end position="1324"/>
    </location>
</feature>
<reference evidence="2" key="1">
    <citation type="submission" date="2021-09" db="EMBL/GenBank/DDBJ databases">
        <authorList>
            <consortium name="AG Swart"/>
            <person name="Singh M."/>
            <person name="Singh A."/>
            <person name="Seah K."/>
            <person name="Emmerich C."/>
        </authorList>
    </citation>
    <scope>NUCLEOTIDE SEQUENCE</scope>
    <source>
        <strain evidence="2">ATCC30299</strain>
    </source>
</reference>
<feature type="compositionally biased region" description="Basic and acidic residues" evidence="1">
    <location>
        <begin position="1241"/>
        <end position="1253"/>
    </location>
</feature>
<feature type="region of interest" description="Disordered" evidence="1">
    <location>
        <begin position="1299"/>
        <end position="1324"/>
    </location>
</feature>
<dbReference type="InterPro" id="IPR011989">
    <property type="entry name" value="ARM-like"/>
</dbReference>